<dbReference type="InterPro" id="IPR036390">
    <property type="entry name" value="WH_DNA-bd_sf"/>
</dbReference>
<evidence type="ECO:0000256" key="2">
    <source>
        <dbReference type="ARBA" id="ARBA00023125"/>
    </source>
</evidence>
<dbReference type="SUPFAM" id="SSF54909">
    <property type="entry name" value="Dimeric alpha+beta barrel"/>
    <property type="match status" value="1"/>
</dbReference>
<keyword evidence="2" id="KW-0238">DNA-binding</keyword>
<dbReference type="PROSITE" id="PS50956">
    <property type="entry name" value="HTH_ASNC_2"/>
    <property type="match status" value="1"/>
</dbReference>
<dbReference type="InterPro" id="IPR019888">
    <property type="entry name" value="Tscrpt_reg_AsnC-like"/>
</dbReference>
<dbReference type="Gene3D" id="3.30.70.920">
    <property type="match status" value="1"/>
</dbReference>
<evidence type="ECO:0000256" key="1">
    <source>
        <dbReference type="ARBA" id="ARBA00023015"/>
    </source>
</evidence>
<sequence>MDDKDRAIIAGLQENAGQSYAGLAESVGLSAGAVHERVRKLREKGVIGLPTVEVDPVALDKSVLSFITVDTDQWMGDSADAFAEIPEVLEAHVVAGAATLLLKVRTEGMRELQEVLRRLYEIPGVRGTSATIVLESFFARPVSP</sequence>
<dbReference type="InterPro" id="IPR019887">
    <property type="entry name" value="Tscrpt_reg_AsnC/Lrp_C"/>
</dbReference>
<organism evidence="5 6">
    <name type="scientific">Salininema proteolyticum</name>
    <dbReference type="NCBI Taxonomy" id="1607685"/>
    <lineage>
        <taxon>Bacteria</taxon>
        <taxon>Bacillati</taxon>
        <taxon>Actinomycetota</taxon>
        <taxon>Actinomycetes</taxon>
        <taxon>Glycomycetales</taxon>
        <taxon>Glycomycetaceae</taxon>
        <taxon>Salininema</taxon>
    </lineage>
</organism>
<evidence type="ECO:0000256" key="3">
    <source>
        <dbReference type="ARBA" id="ARBA00023163"/>
    </source>
</evidence>
<dbReference type="SMART" id="SM00344">
    <property type="entry name" value="HTH_ASNC"/>
    <property type="match status" value="1"/>
</dbReference>
<dbReference type="Proteomes" id="UP001595823">
    <property type="component" value="Unassembled WGS sequence"/>
</dbReference>
<dbReference type="CDD" id="cd00090">
    <property type="entry name" value="HTH_ARSR"/>
    <property type="match status" value="1"/>
</dbReference>
<comment type="caution">
    <text evidence="5">The sequence shown here is derived from an EMBL/GenBank/DDBJ whole genome shotgun (WGS) entry which is preliminary data.</text>
</comment>
<dbReference type="EMBL" id="JBHSDK010000007">
    <property type="protein sequence ID" value="MFC4334528.1"/>
    <property type="molecule type" value="Genomic_DNA"/>
</dbReference>
<dbReference type="PANTHER" id="PTHR30154">
    <property type="entry name" value="LEUCINE-RESPONSIVE REGULATORY PROTEIN"/>
    <property type="match status" value="1"/>
</dbReference>
<evidence type="ECO:0000313" key="6">
    <source>
        <dbReference type="Proteomes" id="UP001595823"/>
    </source>
</evidence>
<keyword evidence="1" id="KW-0805">Transcription regulation</keyword>
<keyword evidence="6" id="KW-1185">Reference proteome</keyword>
<dbReference type="InterPro" id="IPR000485">
    <property type="entry name" value="AsnC-type_HTH_dom"/>
</dbReference>
<dbReference type="InterPro" id="IPR011991">
    <property type="entry name" value="ArsR-like_HTH"/>
</dbReference>
<dbReference type="SUPFAM" id="SSF46785">
    <property type="entry name" value="Winged helix' DNA-binding domain"/>
    <property type="match status" value="1"/>
</dbReference>
<dbReference type="InterPro" id="IPR036388">
    <property type="entry name" value="WH-like_DNA-bd_sf"/>
</dbReference>
<dbReference type="InterPro" id="IPR011008">
    <property type="entry name" value="Dimeric_a/b-barrel"/>
</dbReference>
<proteinExistence type="predicted"/>
<evidence type="ECO:0000259" key="4">
    <source>
        <dbReference type="PROSITE" id="PS50956"/>
    </source>
</evidence>
<evidence type="ECO:0000313" key="5">
    <source>
        <dbReference type="EMBL" id="MFC4334528.1"/>
    </source>
</evidence>
<feature type="domain" description="HTH asnC-type" evidence="4">
    <location>
        <begin position="1"/>
        <end position="62"/>
    </location>
</feature>
<dbReference type="Pfam" id="PF13412">
    <property type="entry name" value="HTH_24"/>
    <property type="match status" value="1"/>
</dbReference>
<dbReference type="PRINTS" id="PR00033">
    <property type="entry name" value="HTHASNC"/>
</dbReference>
<reference evidence="6" key="1">
    <citation type="journal article" date="2019" name="Int. J. Syst. Evol. Microbiol.">
        <title>The Global Catalogue of Microorganisms (GCM) 10K type strain sequencing project: providing services to taxonomists for standard genome sequencing and annotation.</title>
        <authorList>
            <consortium name="The Broad Institute Genomics Platform"/>
            <consortium name="The Broad Institute Genome Sequencing Center for Infectious Disease"/>
            <person name="Wu L."/>
            <person name="Ma J."/>
        </authorList>
    </citation>
    <scope>NUCLEOTIDE SEQUENCE [LARGE SCALE GENOMIC DNA]</scope>
    <source>
        <strain evidence="6">IBRC-M 10908</strain>
    </source>
</reference>
<accession>A0ABV8TUS0</accession>
<dbReference type="Pfam" id="PF01037">
    <property type="entry name" value="AsnC_trans_reg"/>
    <property type="match status" value="1"/>
</dbReference>
<dbReference type="PANTHER" id="PTHR30154:SF53">
    <property type="entry name" value="HTH-TYPE TRANSCRIPTIONAL REGULATOR LRPC"/>
    <property type="match status" value="1"/>
</dbReference>
<protein>
    <submittedName>
        <fullName evidence="5">Lrp/AsnC family transcriptional regulator</fullName>
    </submittedName>
</protein>
<dbReference type="RefSeq" id="WP_380618310.1">
    <property type="nucleotide sequence ID" value="NZ_JBHSDK010000007.1"/>
</dbReference>
<keyword evidence="3" id="KW-0804">Transcription</keyword>
<dbReference type="Gene3D" id="1.10.10.10">
    <property type="entry name" value="Winged helix-like DNA-binding domain superfamily/Winged helix DNA-binding domain"/>
    <property type="match status" value="1"/>
</dbReference>
<gene>
    <name evidence="5" type="ORF">ACFPET_04870</name>
</gene>
<name>A0ABV8TUS0_9ACTN</name>